<dbReference type="OrthoDB" id="3486308at2759"/>
<evidence type="ECO:0000256" key="1">
    <source>
        <dbReference type="SAM" id="MobiDB-lite"/>
    </source>
</evidence>
<proteinExistence type="predicted"/>
<sequence length="237" mass="26046">MAFAHDPSHSMAVPAVTLSVPPKTTFLIAINAEVTISKANAGKRNILPLDLHQPPFYDLQRFIGKSVPQEPALKCSSSKSKFANWEAAISAMGDFCRDPKRLHSDVANADELKSGKVINAHYNNGVNNDMDVQITWYQNDRIDDAGCRKFFTAIIDGCDIIENDKHGGSYTYHKLGNANKILIAEFLPSSSLRKSEPRCPDQNGHYSAPRDDDNSGGGTVNSAITQWCSDNHGKRID</sequence>
<dbReference type="EMBL" id="PQXL01000579">
    <property type="protein sequence ID" value="THV44784.1"/>
    <property type="molecule type" value="Genomic_DNA"/>
</dbReference>
<comment type="caution">
    <text evidence="2">The sequence shown here is derived from an EMBL/GenBank/DDBJ whole genome shotgun (WGS) entry which is preliminary data.</text>
</comment>
<gene>
    <name evidence="2" type="ORF">BGAL_0580g00060</name>
</gene>
<reference evidence="2 3" key="1">
    <citation type="submission" date="2017-12" db="EMBL/GenBank/DDBJ databases">
        <title>Comparative genomics of Botrytis spp.</title>
        <authorList>
            <person name="Valero-Jimenez C.A."/>
            <person name="Tapia P."/>
            <person name="Veloso J."/>
            <person name="Silva-Moreno E."/>
            <person name="Staats M."/>
            <person name="Valdes J.H."/>
            <person name="Van Kan J.A.L."/>
        </authorList>
    </citation>
    <scope>NUCLEOTIDE SEQUENCE [LARGE SCALE GENOMIC DNA]</scope>
    <source>
        <strain evidence="2 3">MUCL435</strain>
    </source>
</reference>
<accession>A0A4S8QVJ7</accession>
<protein>
    <submittedName>
        <fullName evidence="2">Uncharacterized protein</fullName>
    </submittedName>
</protein>
<dbReference type="AlphaFoldDB" id="A0A4S8QVJ7"/>
<evidence type="ECO:0000313" key="3">
    <source>
        <dbReference type="Proteomes" id="UP000308671"/>
    </source>
</evidence>
<organism evidence="2 3">
    <name type="scientific">Botrytis galanthina</name>
    <dbReference type="NCBI Taxonomy" id="278940"/>
    <lineage>
        <taxon>Eukaryota</taxon>
        <taxon>Fungi</taxon>
        <taxon>Dikarya</taxon>
        <taxon>Ascomycota</taxon>
        <taxon>Pezizomycotina</taxon>
        <taxon>Leotiomycetes</taxon>
        <taxon>Helotiales</taxon>
        <taxon>Sclerotiniaceae</taxon>
        <taxon>Botrytis</taxon>
    </lineage>
</organism>
<evidence type="ECO:0000313" key="2">
    <source>
        <dbReference type="EMBL" id="THV44784.1"/>
    </source>
</evidence>
<name>A0A4S8QVJ7_9HELO</name>
<keyword evidence="3" id="KW-1185">Reference proteome</keyword>
<dbReference type="Proteomes" id="UP000308671">
    <property type="component" value="Unassembled WGS sequence"/>
</dbReference>
<dbReference type="Pfam" id="PF18647">
    <property type="entry name" value="Fungal_lectin_2"/>
    <property type="match status" value="1"/>
</dbReference>
<feature type="region of interest" description="Disordered" evidence="1">
    <location>
        <begin position="192"/>
        <end position="224"/>
    </location>
</feature>